<reference evidence="1" key="1">
    <citation type="submission" date="2022-06" db="EMBL/GenBank/DDBJ databases">
        <title>Genome public.</title>
        <authorList>
            <person name="Sun Q."/>
        </authorList>
    </citation>
    <scope>NUCLEOTIDE SEQUENCE</scope>
    <source>
        <strain evidence="1">CWNU-1</strain>
    </source>
</reference>
<sequence length="318" mass="34587">MDQDGGFDRLDTLLAQAHRRLGTLVYDSVMGQGGPPEPVDPDRALGLLLAAAHRQTRDAVVRRTARQLKEDVIRRKRAAPGVAARSGGTLMRRPATIRLKYREQALRIAHAYWPRDLDELIRHALEEIQELIVHLEAESLPVGLPAILTRVSEDMGQVLTLPKSSQLSPAPAGYDYLEAVEQQLAVRAARLVAEARNSRVLLDTELIPHLSDGGVSWLGALEVAQDLADDLDLAHREALSLLSAVASVKEAGTDFRAADLHTVDLTGLLLVGIRWDGETIWPPAWEERILRASSATDDDLGGLVVGPQPHDSTVGADA</sequence>
<dbReference type="EMBL" id="JAMQAW010000012">
    <property type="protein sequence ID" value="MCM2389832.1"/>
    <property type="molecule type" value="Genomic_DNA"/>
</dbReference>
<gene>
    <name evidence="1" type="ORF">NBG84_16310</name>
</gene>
<evidence type="ECO:0000313" key="2">
    <source>
        <dbReference type="Proteomes" id="UP001431429"/>
    </source>
</evidence>
<name>A0ABT0UMH5_9ACTN</name>
<organism evidence="1 2">
    <name type="scientific">Streptomyces albipurpureus</name>
    <dbReference type="NCBI Taxonomy" id="2897419"/>
    <lineage>
        <taxon>Bacteria</taxon>
        <taxon>Bacillati</taxon>
        <taxon>Actinomycetota</taxon>
        <taxon>Actinomycetes</taxon>
        <taxon>Kitasatosporales</taxon>
        <taxon>Streptomycetaceae</taxon>
        <taxon>Streptomyces</taxon>
    </lineage>
</organism>
<dbReference type="Proteomes" id="UP001431429">
    <property type="component" value="Unassembled WGS sequence"/>
</dbReference>
<dbReference type="RefSeq" id="WP_250920175.1">
    <property type="nucleotide sequence ID" value="NZ_JAMQAW010000012.1"/>
</dbReference>
<comment type="caution">
    <text evidence="1">The sequence shown here is derived from an EMBL/GenBank/DDBJ whole genome shotgun (WGS) entry which is preliminary data.</text>
</comment>
<keyword evidence="2" id="KW-1185">Reference proteome</keyword>
<protein>
    <submittedName>
        <fullName evidence="1">Uncharacterized protein</fullName>
    </submittedName>
</protein>
<proteinExistence type="predicted"/>
<evidence type="ECO:0000313" key="1">
    <source>
        <dbReference type="EMBL" id="MCM2389832.1"/>
    </source>
</evidence>
<accession>A0ABT0UMH5</accession>